<feature type="transmembrane region" description="Helical" evidence="1">
    <location>
        <begin position="111"/>
        <end position="130"/>
    </location>
</feature>
<dbReference type="RefSeq" id="WP_345930202.1">
    <property type="nucleotide sequence ID" value="NZ_JBDIVF010000015.1"/>
</dbReference>
<comment type="caution">
    <text evidence="2">The sequence shown here is derived from an EMBL/GenBank/DDBJ whole genome shotgun (WGS) entry which is preliminary data.</text>
</comment>
<reference evidence="2 3" key="1">
    <citation type="submission" date="2024-07" db="EMBL/GenBank/DDBJ databases">
        <title>Uliginosibacterium paludis KCTC:42655.</title>
        <authorList>
            <person name="Kim M.K."/>
        </authorList>
    </citation>
    <scope>NUCLEOTIDE SEQUENCE [LARGE SCALE GENOMIC DNA]</scope>
    <source>
        <strain evidence="2 3">KCTC 42655</strain>
    </source>
</reference>
<evidence type="ECO:0000313" key="3">
    <source>
        <dbReference type="Proteomes" id="UP001548590"/>
    </source>
</evidence>
<accession>A0ABV2CVP5</accession>
<evidence type="ECO:0000313" key="2">
    <source>
        <dbReference type="EMBL" id="MET1491980.1"/>
    </source>
</evidence>
<name>A0ABV2CVP5_9RHOO</name>
<dbReference type="Proteomes" id="UP001548590">
    <property type="component" value="Unassembled WGS sequence"/>
</dbReference>
<proteinExistence type="predicted"/>
<sequence length="137" mass="15223">MPRFLAPILFLVSGLVLVLDSCLPARMEHVAVDGHAVATSHDNGPSALVERHYRLTFNSAVIDHCNVGYGLYRRMRDGEVVDVSASWLLGRCLAIEQYRRTLYTPRISQTLVSTIGVLLLISALGVMRFYRRIPAPG</sequence>
<evidence type="ECO:0008006" key="4">
    <source>
        <dbReference type="Google" id="ProtNLM"/>
    </source>
</evidence>
<keyword evidence="1" id="KW-0472">Membrane</keyword>
<keyword evidence="1" id="KW-0812">Transmembrane</keyword>
<keyword evidence="1" id="KW-1133">Transmembrane helix</keyword>
<dbReference type="EMBL" id="JBEWLZ010000018">
    <property type="protein sequence ID" value="MET1491980.1"/>
    <property type="molecule type" value="Genomic_DNA"/>
</dbReference>
<gene>
    <name evidence="2" type="ORF">ABVT11_19225</name>
</gene>
<evidence type="ECO:0000256" key="1">
    <source>
        <dbReference type="SAM" id="Phobius"/>
    </source>
</evidence>
<protein>
    <recommendedName>
        <fullName evidence="4">DUF3592 domain-containing protein</fullName>
    </recommendedName>
</protein>
<organism evidence="2 3">
    <name type="scientific">Uliginosibacterium paludis</name>
    <dbReference type="NCBI Taxonomy" id="1615952"/>
    <lineage>
        <taxon>Bacteria</taxon>
        <taxon>Pseudomonadati</taxon>
        <taxon>Pseudomonadota</taxon>
        <taxon>Betaproteobacteria</taxon>
        <taxon>Rhodocyclales</taxon>
        <taxon>Zoogloeaceae</taxon>
        <taxon>Uliginosibacterium</taxon>
    </lineage>
</organism>
<keyword evidence="3" id="KW-1185">Reference proteome</keyword>